<accession>A0A9Q3V2Y7</accession>
<comment type="caution">
    <text evidence="2">The sequence shown here is derived from an EMBL/GenBank/DDBJ whole genome shotgun (WGS) entry which is preliminary data.</text>
</comment>
<organism evidence="2 3">
    <name type="scientific">Chryseobacterium turcicum</name>
    <dbReference type="NCBI Taxonomy" id="2898076"/>
    <lineage>
        <taxon>Bacteria</taxon>
        <taxon>Pseudomonadati</taxon>
        <taxon>Bacteroidota</taxon>
        <taxon>Flavobacteriia</taxon>
        <taxon>Flavobacteriales</taxon>
        <taxon>Weeksellaceae</taxon>
        <taxon>Chryseobacterium group</taxon>
        <taxon>Chryseobacterium</taxon>
    </lineage>
</organism>
<dbReference type="EMBL" id="JAJNAY010000001">
    <property type="protein sequence ID" value="MCD1117167.1"/>
    <property type="molecule type" value="Genomic_DNA"/>
</dbReference>
<reference evidence="2" key="1">
    <citation type="submission" date="2021-11" db="EMBL/GenBank/DDBJ databases">
        <title>Description of novel Chryseobacterium species.</title>
        <authorList>
            <person name="Saticioglu I.B."/>
            <person name="Ay H."/>
            <person name="Altun S."/>
            <person name="Duman M."/>
        </authorList>
    </citation>
    <scope>NUCLEOTIDE SEQUENCE</scope>
    <source>
        <strain evidence="2">C-17</strain>
    </source>
</reference>
<gene>
    <name evidence="2" type="ORF">LO744_09880</name>
</gene>
<evidence type="ECO:0000313" key="2">
    <source>
        <dbReference type="EMBL" id="MCD1117167.1"/>
    </source>
</evidence>
<feature type="region of interest" description="Disordered" evidence="1">
    <location>
        <begin position="1"/>
        <end position="20"/>
    </location>
</feature>
<name>A0A9Q3V2Y7_9FLAO</name>
<feature type="compositionally biased region" description="Low complexity" evidence="1">
    <location>
        <begin position="1"/>
        <end position="11"/>
    </location>
</feature>
<proteinExistence type="predicted"/>
<dbReference type="RefSeq" id="WP_230669009.1">
    <property type="nucleotide sequence ID" value="NZ_JAJNAY010000001.1"/>
</dbReference>
<protein>
    <submittedName>
        <fullName evidence="2">Uncharacterized protein</fullName>
    </submittedName>
</protein>
<evidence type="ECO:0000313" key="3">
    <source>
        <dbReference type="Proteomes" id="UP001108025"/>
    </source>
</evidence>
<dbReference type="Proteomes" id="UP001108025">
    <property type="component" value="Unassembled WGS sequence"/>
</dbReference>
<keyword evidence="3" id="KW-1185">Reference proteome</keyword>
<evidence type="ECO:0000256" key="1">
    <source>
        <dbReference type="SAM" id="MobiDB-lite"/>
    </source>
</evidence>
<sequence>MAAKNKIAAQKKNPKKYNKKANTIEIKNHKIIEAITPPIPSPTAGGSNPETSGKEIFSEYFLTFSLCKICPTLSLSFHPKYSPELIKIKKTPAKMDVDTIEF</sequence>
<dbReference type="AlphaFoldDB" id="A0A9Q3V2Y7"/>